<dbReference type="AlphaFoldDB" id="A0A1M5PW25"/>
<dbReference type="Pfam" id="PF03351">
    <property type="entry name" value="DOMON"/>
    <property type="match status" value="1"/>
</dbReference>
<keyword evidence="3" id="KW-1185">Reference proteome</keyword>
<dbReference type="InterPro" id="IPR045266">
    <property type="entry name" value="DOH_DOMON"/>
</dbReference>
<organism evidence="2 3">
    <name type="scientific">Flagellimonas flava</name>
    <dbReference type="NCBI Taxonomy" id="570519"/>
    <lineage>
        <taxon>Bacteria</taxon>
        <taxon>Pseudomonadati</taxon>
        <taxon>Bacteroidota</taxon>
        <taxon>Flavobacteriia</taxon>
        <taxon>Flavobacteriales</taxon>
        <taxon>Flavobacteriaceae</taxon>
        <taxon>Flagellimonas</taxon>
    </lineage>
</organism>
<protein>
    <submittedName>
        <fullName evidence="2">DOMON domain-containing protein</fullName>
    </submittedName>
</protein>
<dbReference type="InterPro" id="IPR005018">
    <property type="entry name" value="DOMON_domain"/>
</dbReference>
<name>A0A1M5PW25_9FLAO</name>
<dbReference type="Proteomes" id="UP000184532">
    <property type="component" value="Unassembled WGS sequence"/>
</dbReference>
<dbReference type="CDD" id="cd09631">
    <property type="entry name" value="DOMON_DOH"/>
    <property type="match status" value="1"/>
</dbReference>
<dbReference type="STRING" id="570519.SAMN04488116_3412"/>
<evidence type="ECO:0000313" key="3">
    <source>
        <dbReference type="Proteomes" id="UP000184532"/>
    </source>
</evidence>
<dbReference type="EMBL" id="FQWL01000009">
    <property type="protein sequence ID" value="SHH06237.1"/>
    <property type="molecule type" value="Genomic_DNA"/>
</dbReference>
<evidence type="ECO:0000313" key="2">
    <source>
        <dbReference type="EMBL" id="SHH06237.1"/>
    </source>
</evidence>
<proteinExistence type="predicted"/>
<evidence type="ECO:0000259" key="1">
    <source>
        <dbReference type="PROSITE" id="PS50836"/>
    </source>
</evidence>
<dbReference type="PROSITE" id="PS50836">
    <property type="entry name" value="DOMON"/>
    <property type="match status" value="1"/>
</dbReference>
<reference evidence="3" key="1">
    <citation type="submission" date="2016-11" db="EMBL/GenBank/DDBJ databases">
        <authorList>
            <person name="Varghese N."/>
            <person name="Submissions S."/>
        </authorList>
    </citation>
    <scope>NUCLEOTIDE SEQUENCE [LARGE SCALE GENOMIC DNA]</scope>
    <source>
        <strain evidence="3">DSM 22638</strain>
    </source>
</reference>
<sequence length="151" mass="17175">MLGQETIQVEGMTFAYRIEGDVLRCELRAPTNGWTGVGFNSKNSIVGSDLLLFNVVDGKATSKDLYVKSLGNPMRDEDLGGKYSIELLDALEDEKSTVVRFVIPLDSGDPYDYAHELDKDFWLILAYSIEDDFEHHSRVRKHIPLQLKHRE</sequence>
<gene>
    <name evidence="2" type="ORF">SAMN04488116_3412</name>
</gene>
<accession>A0A1M5PW25</accession>
<feature type="domain" description="DOMON" evidence="1">
    <location>
        <begin position="10"/>
        <end position="128"/>
    </location>
</feature>